<keyword evidence="8" id="KW-1185">Reference proteome</keyword>
<evidence type="ECO:0000313" key="7">
    <source>
        <dbReference type="EMBL" id="CAG9793010.1"/>
    </source>
</evidence>
<dbReference type="Gene3D" id="3.30.420.10">
    <property type="entry name" value="Ribonuclease H-like superfamily/Ribonuclease H"/>
    <property type="match status" value="1"/>
</dbReference>
<dbReference type="InterPro" id="IPR050666">
    <property type="entry name" value="ESRP"/>
</dbReference>
<dbReference type="SUPFAM" id="SSF54928">
    <property type="entry name" value="RNA-binding domain, RBD"/>
    <property type="match status" value="2"/>
</dbReference>
<dbReference type="OrthoDB" id="431068at2759"/>
<dbReference type="AlphaFoldDB" id="A0A9N9WHB4"/>
<dbReference type="InterPro" id="IPR035979">
    <property type="entry name" value="RBD_domain_sf"/>
</dbReference>
<dbReference type="FunFam" id="3.30.70.330:FF:000041">
    <property type="entry name" value="Epithelial splicing regulatory protein 1"/>
    <property type="match status" value="1"/>
</dbReference>
<comment type="similarity">
    <text evidence="1">Belongs to the ESRP family.</text>
</comment>
<evidence type="ECO:0000256" key="4">
    <source>
        <dbReference type="ARBA" id="ARBA00022884"/>
    </source>
</evidence>
<dbReference type="Gene3D" id="3.30.70.330">
    <property type="match status" value="2"/>
</dbReference>
<dbReference type="SMART" id="SM00360">
    <property type="entry name" value="RRM"/>
    <property type="match status" value="2"/>
</dbReference>
<evidence type="ECO:0000256" key="1">
    <source>
        <dbReference type="ARBA" id="ARBA00008866"/>
    </source>
</evidence>
<keyword evidence="4" id="KW-0694">RNA-binding</keyword>
<name>A0A9N9WHB4_9NEOP</name>
<gene>
    <name evidence="7" type="ORF">DIATSA_LOCUS10486</name>
</gene>
<dbReference type="PANTHER" id="PTHR13976">
    <property type="entry name" value="HETEROGENEOUS NUCLEAR RIBONUCLEOPROTEIN-RELATED"/>
    <property type="match status" value="1"/>
</dbReference>
<feature type="domain" description="RRM" evidence="6">
    <location>
        <begin position="180"/>
        <end position="252"/>
    </location>
</feature>
<feature type="non-terminal residue" evidence="7">
    <location>
        <position position="1"/>
    </location>
</feature>
<dbReference type="InterPro" id="IPR012677">
    <property type="entry name" value="Nucleotide-bd_a/b_plait_sf"/>
</dbReference>
<evidence type="ECO:0000256" key="5">
    <source>
        <dbReference type="ARBA" id="ARBA00023187"/>
    </source>
</evidence>
<dbReference type="InterPro" id="IPR000504">
    <property type="entry name" value="RRM_dom"/>
</dbReference>
<dbReference type="GO" id="GO:0003723">
    <property type="term" value="F:RNA binding"/>
    <property type="evidence" value="ECO:0007669"/>
    <property type="project" value="UniProtKB-KW"/>
</dbReference>
<organism evidence="7 8">
    <name type="scientific">Diatraea saccharalis</name>
    <name type="common">sugarcane borer</name>
    <dbReference type="NCBI Taxonomy" id="40085"/>
    <lineage>
        <taxon>Eukaryota</taxon>
        <taxon>Metazoa</taxon>
        <taxon>Ecdysozoa</taxon>
        <taxon>Arthropoda</taxon>
        <taxon>Hexapoda</taxon>
        <taxon>Insecta</taxon>
        <taxon>Pterygota</taxon>
        <taxon>Neoptera</taxon>
        <taxon>Endopterygota</taxon>
        <taxon>Lepidoptera</taxon>
        <taxon>Glossata</taxon>
        <taxon>Ditrysia</taxon>
        <taxon>Pyraloidea</taxon>
        <taxon>Crambidae</taxon>
        <taxon>Crambinae</taxon>
        <taxon>Diatraea</taxon>
    </lineage>
</organism>
<accession>A0A9N9WHB4</accession>
<keyword evidence="3" id="KW-0677">Repeat</keyword>
<evidence type="ECO:0000256" key="2">
    <source>
        <dbReference type="ARBA" id="ARBA00022664"/>
    </source>
</evidence>
<evidence type="ECO:0000259" key="6">
    <source>
        <dbReference type="SMART" id="SM00360"/>
    </source>
</evidence>
<reference evidence="7" key="2">
    <citation type="submission" date="2022-10" db="EMBL/GenBank/DDBJ databases">
        <authorList>
            <consortium name="ENA_rothamsted_submissions"/>
            <consortium name="culmorum"/>
            <person name="King R."/>
        </authorList>
    </citation>
    <scope>NUCLEOTIDE SEQUENCE</scope>
</reference>
<protein>
    <recommendedName>
        <fullName evidence="6">RRM domain-containing protein</fullName>
    </recommendedName>
</protein>
<reference evidence="7" key="1">
    <citation type="submission" date="2021-12" db="EMBL/GenBank/DDBJ databases">
        <authorList>
            <person name="King R."/>
        </authorList>
    </citation>
    <scope>NUCLEOTIDE SEQUENCE</scope>
</reference>
<dbReference type="Proteomes" id="UP001153714">
    <property type="component" value="Chromosome 5"/>
</dbReference>
<dbReference type="GO" id="GO:0006397">
    <property type="term" value="P:mRNA processing"/>
    <property type="evidence" value="ECO:0007669"/>
    <property type="project" value="UniProtKB-KW"/>
</dbReference>
<dbReference type="GO" id="GO:0008380">
    <property type="term" value="P:RNA splicing"/>
    <property type="evidence" value="ECO:0007669"/>
    <property type="project" value="UniProtKB-KW"/>
</dbReference>
<sequence>QIIGEREYAVRPTRRHSEELQTGQPLEIIVQQFDDFIRSLQVDPNSPLFRLVTDGQPPLRQCMHPEACSKEITLPSYYARFHDLRKEYVRAYTLRAVAPARAQPTPPPPDHPNSMLDMLNYLGIAPYSGENFYIAEAKDMASVIQRIISDGYRLELPETIDLVLETGICSKDDEIDGNCIVRARGLPWQSSDQDIAKFFRGLNVAKGGVALCLSPQGRRNGEALVRFVSQEHRDMALKRHKHHIGQRYIEVYRASGDDFLSVAGGATCEAAAFLSRGAQVIVRMRGLPYDALPQQVLDFFSTGDDPVQVLDGADGVLFVRRADGRATGDAFVLFAKEDDAPKALSRHRKLIGARYIELFRSTTAEVQQVRKVKC</sequence>
<evidence type="ECO:0000256" key="3">
    <source>
        <dbReference type="ARBA" id="ARBA00022737"/>
    </source>
</evidence>
<feature type="domain" description="RRM" evidence="6">
    <location>
        <begin position="281"/>
        <end position="359"/>
    </location>
</feature>
<evidence type="ECO:0000313" key="8">
    <source>
        <dbReference type="Proteomes" id="UP001153714"/>
    </source>
</evidence>
<dbReference type="EMBL" id="OU893336">
    <property type="protein sequence ID" value="CAG9793010.1"/>
    <property type="molecule type" value="Genomic_DNA"/>
</dbReference>
<proteinExistence type="inferred from homology"/>
<dbReference type="InterPro" id="IPR036397">
    <property type="entry name" value="RNaseH_sf"/>
</dbReference>
<keyword evidence="2" id="KW-0507">mRNA processing</keyword>
<keyword evidence="5" id="KW-0508">mRNA splicing</keyword>